<feature type="transmembrane region" description="Helical" evidence="1">
    <location>
        <begin position="189"/>
        <end position="208"/>
    </location>
</feature>
<proteinExistence type="predicted"/>
<dbReference type="EMBL" id="JAKLTR010000027">
    <property type="protein sequence ID" value="MCG2617884.1"/>
    <property type="molecule type" value="Genomic_DNA"/>
</dbReference>
<organism evidence="2 3">
    <name type="scientific">Terrimonas ginsenosidimutans</name>
    <dbReference type="NCBI Taxonomy" id="2908004"/>
    <lineage>
        <taxon>Bacteria</taxon>
        <taxon>Pseudomonadati</taxon>
        <taxon>Bacteroidota</taxon>
        <taxon>Chitinophagia</taxon>
        <taxon>Chitinophagales</taxon>
        <taxon>Chitinophagaceae</taxon>
        <taxon>Terrimonas</taxon>
    </lineage>
</organism>
<accession>A0ABS9KZY7</accession>
<keyword evidence="3" id="KW-1185">Reference proteome</keyword>
<evidence type="ECO:0000313" key="3">
    <source>
        <dbReference type="Proteomes" id="UP001165367"/>
    </source>
</evidence>
<feature type="transmembrane region" description="Helical" evidence="1">
    <location>
        <begin position="116"/>
        <end position="136"/>
    </location>
</feature>
<feature type="transmembrane region" description="Helical" evidence="1">
    <location>
        <begin position="73"/>
        <end position="96"/>
    </location>
</feature>
<keyword evidence="1" id="KW-0812">Transmembrane</keyword>
<sequence length="215" mass="24134">MSSENQPLDSLQDVRDIRKMMERSSRFTSLSGLSCVAAGICAMAGAWLARYFMGGYYGDDLSRWIYSDDSFSLLRTQLLLTAAGTFGAALLGAFFFTWRKAKGHGETLGNHASRKVFWSMAVPLITGGVFTLGMLHHNEWHFVAPACLVFYGLGLVNAGKYTVADIRYLGYCEIALGLVNVWFTQRSLYFWTLGFGVLHIVYGVIMWWKYERAKA</sequence>
<dbReference type="RefSeq" id="WP_237876795.1">
    <property type="nucleotide sequence ID" value="NZ_JAKLTR010000027.1"/>
</dbReference>
<keyword evidence="1" id="KW-1133">Transmembrane helix</keyword>
<comment type="caution">
    <text evidence="2">The sequence shown here is derived from an EMBL/GenBank/DDBJ whole genome shotgun (WGS) entry which is preliminary data.</text>
</comment>
<feature type="transmembrane region" description="Helical" evidence="1">
    <location>
        <begin position="166"/>
        <end position="183"/>
    </location>
</feature>
<name>A0ABS9KZY7_9BACT</name>
<feature type="transmembrane region" description="Helical" evidence="1">
    <location>
        <begin position="142"/>
        <end position="159"/>
    </location>
</feature>
<keyword evidence="1" id="KW-0472">Membrane</keyword>
<evidence type="ECO:0008006" key="4">
    <source>
        <dbReference type="Google" id="ProtNLM"/>
    </source>
</evidence>
<evidence type="ECO:0000256" key="1">
    <source>
        <dbReference type="SAM" id="Phobius"/>
    </source>
</evidence>
<dbReference type="Proteomes" id="UP001165367">
    <property type="component" value="Unassembled WGS sequence"/>
</dbReference>
<gene>
    <name evidence="2" type="ORF">LZZ85_26520</name>
</gene>
<feature type="transmembrane region" description="Helical" evidence="1">
    <location>
        <begin position="27"/>
        <end position="53"/>
    </location>
</feature>
<protein>
    <recommendedName>
        <fullName evidence="4">DUF998 domain-containing protein</fullName>
    </recommendedName>
</protein>
<evidence type="ECO:0000313" key="2">
    <source>
        <dbReference type="EMBL" id="MCG2617884.1"/>
    </source>
</evidence>
<reference evidence="2" key="1">
    <citation type="submission" date="2022-01" db="EMBL/GenBank/DDBJ databases">
        <authorList>
            <person name="Jo J.-H."/>
            <person name="Im W.-T."/>
        </authorList>
    </citation>
    <scope>NUCLEOTIDE SEQUENCE</scope>
    <source>
        <strain evidence="2">NA20</strain>
    </source>
</reference>